<gene>
    <name evidence="1" type="ORF">SLS59_003438</name>
</gene>
<sequence length="1018" mass="112337">MASWKIAPSTSEDSRIEYTPFLDCRKYFAVDDSGSTAGAVLRKERAFVDAFHGSHANAADAISLWGTKCDNPSTRFDSINWRSGHGGTYPSDILRNSSALSTIRKADAWFLLTDGEIYDGDVHQLADLAYNEEVLAVPLVFLITGTRGSTPGTANISVGISFFASSHDTLILFKETQTGRIYIIAGKGCFAELGGSAAAKDLTNWSDVPVFASEADFFSHCEKSHIKVTKAETRVRSTGGISLGSIWEEQHAGPVRVDLDALFGSGLLSDADATNLLAEEAFDALAVACKTRRRIPELRKFVQAQKIEQVAPKLEDRHGAAAIIAQMTDAATKKEDREHLQWQLREAHAGNRRDYQKTIADFAGSAAEQALRQRNQLVDAALRSLATIEAASYKAEIIGRRSNRARRAEVIDSNSAIDMAKLDLEAPSCKGYCLICCGDEIMSICFKEADSEHTDDNTSDFALNFPLAAGASANNVNLVSSQNVCFQCALLGPKGMSIYKERLTAIIPAVQYDGSNKKYINDQLYIALTARLATGAAGVAQLFMSILHNVMQTKAWAGAGMTASHLTANEQEAAQRRKTFQWMLDQLLQNTRTRENFNETGEWVKFPIALSWVAKDFEENGLASFAVTYPVSGFNKLLDLGQRTEVFADDTLWKLRSAKMLYSVVAKYLADLQVALQQRSTDTNGDPDHWKQKYLEVIYRGFHGPLVPIDHGEMSILDNIERFRQHLSTCLPTVMDDNVWHTDRAVAVMHKTQILLFWLIFTQRGHCTAQTFFTRISHDEHLAQAILDPKLTLPISEYQNILLSIFATHSAALINPIQAAAHNTLIPFANPFGASVLRCGAPTCAHPFVDVMAMHPQAITSQIVEAVRKARTQHLVDVFGIRGRFERSDTGLPERAAAGRPPTSLHSNMHASIVREWVERTQDGRRAIVGGGGARREFVDGVCRRLCVEGRGDIFNAQIERDVDALLPSFFEALGAAMRGQGRSDGDVSFYVHDFEHNRLQGKIVYELMSVPEHGDLP</sequence>
<reference evidence="1 2" key="1">
    <citation type="submission" date="2024-02" db="EMBL/GenBank/DDBJ databases">
        <title>De novo assembly and annotation of 12 fungi associated with fruit tree decline syndrome in Ontario, Canada.</title>
        <authorList>
            <person name="Sulman M."/>
            <person name="Ellouze W."/>
            <person name="Ilyukhin E."/>
        </authorList>
    </citation>
    <scope>NUCLEOTIDE SEQUENCE [LARGE SCALE GENOMIC DNA]</scope>
    <source>
        <strain evidence="1 2">M97-236</strain>
    </source>
</reference>
<name>A0ABR3RMG6_9PLEO</name>
<dbReference type="EMBL" id="JAKIXB020000009">
    <property type="protein sequence ID" value="KAL1605636.1"/>
    <property type="molecule type" value="Genomic_DNA"/>
</dbReference>
<dbReference type="Proteomes" id="UP001521222">
    <property type="component" value="Unassembled WGS sequence"/>
</dbReference>
<organism evidence="1 2">
    <name type="scientific">Nothophoma quercina</name>
    <dbReference type="NCBI Taxonomy" id="749835"/>
    <lineage>
        <taxon>Eukaryota</taxon>
        <taxon>Fungi</taxon>
        <taxon>Dikarya</taxon>
        <taxon>Ascomycota</taxon>
        <taxon>Pezizomycotina</taxon>
        <taxon>Dothideomycetes</taxon>
        <taxon>Pleosporomycetidae</taxon>
        <taxon>Pleosporales</taxon>
        <taxon>Pleosporineae</taxon>
        <taxon>Didymellaceae</taxon>
        <taxon>Nothophoma</taxon>
    </lineage>
</organism>
<proteinExistence type="predicted"/>
<evidence type="ECO:0000313" key="2">
    <source>
        <dbReference type="Proteomes" id="UP001521222"/>
    </source>
</evidence>
<evidence type="ECO:0000313" key="1">
    <source>
        <dbReference type="EMBL" id="KAL1605636.1"/>
    </source>
</evidence>
<comment type="caution">
    <text evidence="1">The sequence shown here is derived from an EMBL/GenBank/DDBJ whole genome shotgun (WGS) entry which is preliminary data.</text>
</comment>
<protein>
    <submittedName>
        <fullName evidence="1">Uncharacterized protein</fullName>
    </submittedName>
</protein>
<keyword evidence="2" id="KW-1185">Reference proteome</keyword>
<accession>A0ABR3RMG6</accession>